<keyword evidence="3" id="KW-1185">Reference proteome</keyword>
<reference evidence="2" key="1">
    <citation type="journal article" date="2018" name="DNA Res.">
        <title>Multiple hybrid de novo genome assembly of finger millet, an orphan allotetraploid crop.</title>
        <authorList>
            <person name="Hatakeyama M."/>
            <person name="Aluri S."/>
            <person name="Balachadran M.T."/>
            <person name="Sivarajan S.R."/>
            <person name="Patrignani A."/>
            <person name="Gruter S."/>
            <person name="Poveda L."/>
            <person name="Shimizu-Inatsugi R."/>
            <person name="Baeten J."/>
            <person name="Francoijs K.J."/>
            <person name="Nataraja K.N."/>
            <person name="Reddy Y.A.N."/>
            <person name="Phadnis S."/>
            <person name="Ravikumar R.L."/>
            <person name="Schlapbach R."/>
            <person name="Sreeman S.M."/>
            <person name="Shimizu K.K."/>
        </authorList>
    </citation>
    <scope>NUCLEOTIDE SEQUENCE</scope>
</reference>
<evidence type="ECO:0000256" key="1">
    <source>
        <dbReference type="SAM" id="MobiDB-lite"/>
    </source>
</evidence>
<feature type="compositionally biased region" description="Low complexity" evidence="1">
    <location>
        <begin position="132"/>
        <end position="142"/>
    </location>
</feature>
<reference evidence="2" key="2">
    <citation type="submission" date="2021-12" db="EMBL/GenBank/DDBJ databases">
        <title>Resequencing data analysis of finger millet.</title>
        <authorList>
            <person name="Hatakeyama M."/>
            <person name="Aluri S."/>
            <person name="Balachadran M.T."/>
            <person name="Sivarajan S.R."/>
            <person name="Poveda L."/>
            <person name="Shimizu-Inatsugi R."/>
            <person name="Schlapbach R."/>
            <person name="Sreeman S.M."/>
            <person name="Shimizu K.K."/>
        </authorList>
    </citation>
    <scope>NUCLEOTIDE SEQUENCE</scope>
</reference>
<protein>
    <submittedName>
        <fullName evidence="2">Uncharacterized protein</fullName>
    </submittedName>
</protein>
<sequence>MVEMPARAPYHPVPPQRVHQREPAGTSQDSRCDFAVDNTDPSPTCVCATTPYNPVTGTCTRADVTTFTLSARTAPTARTRSIFPVTFMAAGACASDGPVDNRSLLTAGASRGCRSRLPESLPTLRSRRRSRWSSSSRCASPGPAAPAPPSSAGGPFQLIKAFDAATSGIPRAPAVKPFRDVLPGLRAGIHPPRLRRGQHRPAPRRRPDMADSRWQLARAGGRHHRLELHSAWRLPGSPAILFGGFQMEDRLLLFDMYKETFGFSGPLAGIRTGCHNFSLTMTPPC</sequence>
<dbReference type="Gene3D" id="2.40.70.10">
    <property type="entry name" value="Acid Proteases"/>
    <property type="match status" value="1"/>
</dbReference>
<accession>A0AAV5C0E1</accession>
<proteinExistence type="predicted"/>
<gene>
    <name evidence="2" type="primary">ga08364</name>
    <name evidence="2" type="ORF">PR202_ga08364</name>
</gene>
<feature type="region of interest" description="Disordered" evidence="1">
    <location>
        <begin position="112"/>
        <end position="152"/>
    </location>
</feature>
<dbReference type="Proteomes" id="UP001054889">
    <property type="component" value="Unassembled WGS sequence"/>
</dbReference>
<feature type="region of interest" description="Disordered" evidence="1">
    <location>
        <begin position="1"/>
        <end position="30"/>
    </location>
</feature>
<evidence type="ECO:0000313" key="2">
    <source>
        <dbReference type="EMBL" id="GJM91941.1"/>
    </source>
</evidence>
<feature type="region of interest" description="Disordered" evidence="1">
    <location>
        <begin position="186"/>
        <end position="210"/>
    </location>
</feature>
<comment type="caution">
    <text evidence="2">The sequence shown here is derived from an EMBL/GenBank/DDBJ whole genome shotgun (WGS) entry which is preliminary data.</text>
</comment>
<feature type="compositionally biased region" description="Basic residues" evidence="1">
    <location>
        <begin position="192"/>
        <end position="204"/>
    </location>
</feature>
<name>A0AAV5C0E1_ELECO</name>
<organism evidence="2 3">
    <name type="scientific">Eleusine coracana subsp. coracana</name>
    <dbReference type="NCBI Taxonomy" id="191504"/>
    <lineage>
        <taxon>Eukaryota</taxon>
        <taxon>Viridiplantae</taxon>
        <taxon>Streptophyta</taxon>
        <taxon>Embryophyta</taxon>
        <taxon>Tracheophyta</taxon>
        <taxon>Spermatophyta</taxon>
        <taxon>Magnoliopsida</taxon>
        <taxon>Liliopsida</taxon>
        <taxon>Poales</taxon>
        <taxon>Poaceae</taxon>
        <taxon>PACMAD clade</taxon>
        <taxon>Chloridoideae</taxon>
        <taxon>Cynodonteae</taxon>
        <taxon>Eleusininae</taxon>
        <taxon>Eleusine</taxon>
    </lineage>
</organism>
<dbReference type="InterPro" id="IPR021109">
    <property type="entry name" value="Peptidase_aspartic_dom_sf"/>
</dbReference>
<evidence type="ECO:0000313" key="3">
    <source>
        <dbReference type="Proteomes" id="UP001054889"/>
    </source>
</evidence>
<dbReference type="AlphaFoldDB" id="A0AAV5C0E1"/>
<dbReference type="EMBL" id="BQKI01000004">
    <property type="protein sequence ID" value="GJM91941.1"/>
    <property type="molecule type" value="Genomic_DNA"/>
</dbReference>